<keyword evidence="2" id="KW-0812">Transmembrane</keyword>
<feature type="transmembrane region" description="Helical" evidence="2">
    <location>
        <begin position="156"/>
        <end position="175"/>
    </location>
</feature>
<accession>A0A183UR51</accession>
<reference evidence="5" key="1">
    <citation type="submission" date="2016-06" db="UniProtKB">
        <authorList>
            <consortium name="WormBaseParasite"/>
        </authorList>
    </citation>
    <scope>IDENTIFICATION</scope>
</reference>
<dbReference type="EMBL" id="UYWY01020682">
    <property type="protein sequence ID" value="VDM42292.1"/>
    <property type="molecule type" value="Genomic_DNA"/>
</dbReference>
<dbReference type="AlphaFoldDB" id="A0A183UR51"/>
<sequence length="368" mass="40043">MIFGSLFARPRSSSNDITTKSTSPSQGHGSVDVYTVDSSYTVARCSLNSTTPSRGDTTSTTGAIRRCNRSHFKLELFGKAPMCYKGKVTSIGFLRAAVFLEIVAFIVCNIFVAIQAFLGHPAGACFMGLLAVSILLASLPLYLGTLSSNALIIIRNFFAINFQMIVAAASLSYFYDWIQRTGKLASFVISSDDAYFDSASVCSLKSYPYEGQEKRAPGGAERCKTELRIPLANSENLAKDLQNKLIPPEILPFERAPSPDSVYCDKSFVESATPQSVYCITGLTKCSNDPHAYFDTGIPYSVGIHKVDIVPHRKMVYFASLQPNGALGDIIASDSWNPIPATVHQTTPELSHKLTAKELVAQMPKSKI</sequence>
<reference evidence="3 4" key="2">
    <citation type="submission" date="2018-11" db="EMBL/GenBank/DDBJ databases">
        <authorList>
            <consortium name="Pathogen Informatics"/>
        </authorList>
    </citation>
    <scope>NUCLEOTIDE SEQUENCE [LARGE SCALE GENOMIC DNA]</scope>
</reference>
<keyword evidence="2" id="KW-1133">Transmembrane helix</keyword>
<protein>
    <submittedName>
        <fullName evidence="5">Transmembrane protein</fullName>
    </submittedName>
</protein>
<gene>
    <name evidence="3" type="ORF">TCNE_LOCUS10971</name>
</gene>
<feature type="transmembrane region" description="Helical" evidence="2">
    <location>
        <begin position="120"/>
        <end position="144"/>
    </location>
</feature>
<feature type="transmembrane region" description="Helical" evidence="2">
    <location>
        <begin position="92"/>
        <end position="114"/>
    </location>
</feature>
<proteinExistence type="predicted"/>
<keyword evidence="2" id="KW-0472">Membrane</keyword>
<feature type="region of interest" description="Disordered" evidence="1">
    <location>
        <begin position="9"/>
        <end position="30"/>
    </location>
</feature>
<dbReference type="WBParaSite" id="TCNE_0001097101-mRNA-1">
    <property type="protein sequence ID" value="TCNE_0001097101-mRNA-1"/>
    <property type="gene ID" value="TCNE_0001097101"/>
</dbReference>
<evidence type="ECO:0000256" key="2">
    <source>
        <dbReference type="SAM" id="Phobius"/>
    </source>
</evidence>
<evidence type="ECO:0000313" key="4">
    <source>
        <dbReference type="Proteomes" id="UP000050794"/>
    </source>
</evidence>
<feature type="compositionally biased region" description="Polar residues" evidence="1">
    <location>
        <begin position="11"/>
        <end position="28"/>
    </location>
</feature>
<evidence type="ECO:0000313" key="3">
    <source>
        <dbReference type="EMBL" id="VDM42292.1"/>
    </source>
</evidence>
<name>A0A183UR51_TOXCA</name>
<evidence type="ECO:0000256" key="1">
    <source>
        <dbReference type="SAM" id="MobiDB-lite"/>
    </source>
</evidence>
<dbReference type="Proteomes" id="UP000050794">
    <property type="component" value="Unassembled WGS sequence"/>
</dbReference>
<keyword evidence="4" id="KW-1185">Reference proteome</keyword>
<organism evidence="4 5">
    <name type="scientific">Toxocara canis</name>
    <name type="common">Canine roundworm</name>
    <dbReference type="NCBI Taxonomy" id="6265"/>
    <lineage>
        <taxon>Eukaryota</taxon>
        <taxon>Metazoa</taxon>
        <taxon>Ecdysozoa</taxon>
        <taxon>Nematoda</taxon>
        <taxon>Chromadorea</taxon>
        <taxon>Rhabditida</taxon>
        <taxon>Spirurina</taxon>
        <taxon>Ascaridomorpha</taxon>
        <taxon>Ascaridoidea</taxon>
        <taxon>Toxocaridae</taxon>
        <taxon>Toxocara</taxon>
    </lineage>
</organism>
<evidence type="ECO:0000313" key="5">
    <source>
        <dbReference type="WBParaSite" id="TCNE_0001097101-mRNA-1"/>
    </source>
</evidence>